<evidence type="ECO:0000256" key="7">
    <source>
        <dbReference type="ARBA" id="ARBA00022842"/>
    </source>
</evidence>
<sequence length="407" mass="44069">MSSEYASHFGITNVPYGIASSTIRTQPQCVTRIADEVIFLDPLASSGLFEHVKGLPPGVFRTRTLNDFAALPKEVHKQVREAIQGAYEKGNLAAASESVEDINMHLPVRIGDFTDFSASKDHVLNAGEAITGQRSFPPGFLKYPAAYVGRCSSISISGTPCRRPHGQFIEDYTVPEKKIIYGPSRALDYELEVGAVIGRPVQPGQMLKASDADKHIFGLLLVNDWSARDIQGLEMNPLGPFNGKNFLTSISPWVITPEALESFKVPAPPRDEEVATFMDDKEAVNYAINLEAQVIRNGTATTTCKVGFNTMYWTFRHMLAHHTIGGCGLRTGDLIASGTVSGQADDEHGCLLELTSNGRKPATLNGGTELRYLEDGDEVRLTGRVGNTSDGVGFGECVGVVKPPRGL</sequence>
<comment type="catalytic activity">
    <reaction evidence="13">
        <text>4-fumarylacetoacetate + H2O = acetoacetate + fumarate + H(+)</text>
        <dbReference type="Rhea" id="RHEA:10244"/>
        <dbReference type="ChEBI" id="CHEBI:13705"/>
        <dbReference type="ChEBI" id="CHEBI:15377"/>
        <dbReference type="ChEBI" id="CHEBI:15378"/>
        <dbReference type="ChEBI" id="CHEBI:18034"/>
        <dbReference type="ChEBI" id="CHEBI:29806"/>
        <dbReference type="EC" id="3.7.1.2"/>
    </reaction>
</comment>
<reference evidence="16" key="1">
    <citation type="journal article" date="2020" name="Stud. Mycol.">
        <title>101 Dothideomycetes genomes: a test case for predicting lifestyles and emergence of pathogens.</title>
        <authorList>
            <person name="Haridas S."/>
            <person name="Albert R."/>
            <person name="Binder M."/>
            <person name="Bloem J."/>
            <person name="Labutti K."/>
            <person name="Salamov A."/>
            <person name="Andreopoulos B."/>
            <person name="Baker S."/>
            <person name="Barry K."/>
            <person name="Bills G."/>
            <person name="Bluhm B."/>
            <person name="Cannon C."/>
            <person name="Castanera R."/>
            <person name="Culley D."/>
            <person name="Daum C."/>
            <person name="Ezra D."/>
            <person name="Gonzalez J."/>
            <person name="Henrissat B."/>
            <person name="Kuo A."/>
            <person name="Liang C."/>
            <person name="Lipzen A."/>
            <person name="Lutzoni F."/>
            <person name="Magnuson J."/>
            <person name="Mondo S."/>
            <person name="Nolan M."/>
            <person name="Ohm R."/>
            <person name="Pangilinan J."/>
            <person name="Park H.-J."/>
            <person name="Ramirez L."/>
            <person name="Alfaro M."/>
            <person name="Sun H."/>
            <person name="Tritt A."/>
            <person name="Yoshinaga Y."/>
            <person name="Zwiers L.-H."/>
            <person name="Turgeon B."/>
            <person name="Goodwin S."/>
            <person name="Spatafora J."/>
            <person name="Crous P."/>
            <person name="Grigoriev I."/>
        </authorList>
    </citation>
    <scope>NUCLEOTIDE SEQUENCE</scope>
    <source>
        <strain evidence="16">CBS 627.86</strain>
    </source>
</reference>
<comment type="cofactor">
    <cofactor evidence="13">
        <name>Mg(2+)</name>
        <dbReference type="ChEBI" id="CHEBI:18420"/>
    </cofactor>
    <cofactor evidence="13">
        <name>Ca(2+)</name>
        <dbReference type="ChEBI" id="CHEBI:29108"/>
    </cofactor>
</comment>
<keyword evidence="5 13" id="KW-0378">Hydrolase</keyword>
<name>A0A6A5Z2W1_9PLEO</name>
<dbReference type="GO" id="GO:0004334">
    <property type="term" value="F:fumarylacetoacetase activity"/>
    <property type="evidence" value="ECO:0007669"/>
    <property type="project" value="UniProtKB-UniRule"/>
</dbReference>
<dbReference type="PANTHER" id="PTHR43069">
    <property type="entry name" value="FUMARYLACETOACETASE"/>
    <property type="match status" value="1"/>
</dbReference>
<feature type="active site" description="Proton acceptor" evidence="10">
    <location>
        <position position="122"/>
    </location>
</feature>
<evidence type="ECO:0000313" key="16">
    <source>
        <dbReference type="EMBL" id="KAF2113750.1"/>
    </source>
</evidence>
<proteinExistence type="inferred from homology"/>
<feature type="binding site" evidence="12">
    <location>
        <position position="190"/>
    </location>
    <ligand>
        <name>Ca(2+)</name>
        <dbReference type="ChEBI" id="CHEBI:29108"/>
    </ligand>
</feature>
<feature type="binding site" evidence="12">
    <location>
        <position position="248"/>
    </location>
    <ligand>
        <name>Mg(2+)</name>
        <dbReference type="ChEBI" id="CHEBI:18420"/>
    </ligand>
</feature>
<dbReference type="InterPro" id="IPR036663">
    <property type="entry name" value="Fumarylacetoacetase_C_sf"/>
</dbReference>
<dbReference type="EMBL" id="ML977327">
    <property type="protein sequence ID" value="KAF2113750.1"/>
    <property type="molecule type" value="Genomic_DNA"/>
</dbReference>
<feature type="domain" description="Fumarylacetoacetase N-terminal" evidence="15">
    <location>
        <begin position="13"/>
        <end position="107"/>
    </location>
</feature>
<dbReference type="Pfam" id="PF09298">
    <property type="entry name" value="FAA_hydrolase_N"/>
    <property type="match status" value="1"/>
</dbReference>
<evidence type="ECO:0000256" key="3">
    <source>
        <dbReference type="ARBA" id="ARBA00012094"/>
    </source>
</evidence>
<keyword evidence="4 12" id="KW-0479">Metal-binding</keyword>
<keyword evidence="8 13" id="KW-0828">Tyrosine catabolism</keyword>
<dbReference type="InterPro" id="IPR011234">
    <property type="entry name" value="Fumarylacetoacetase-like_C"/>
</dbReference>
<protein>
    <recommendedName>
        <fullName evidence="3 13">Fumarylacetoacetase</fullName>
        <ecNumber evidence="3 13">3.7.1.2</ecNumber>
    </recommendedName>
    <alternativeName>
        <fullName evidence="13">Fumarylacetoacetate hydrolase</fullName>
    </alternativeName>
</protein>
<feature type="domain" description="Fumarylacetoacetase-like C-terminal" evidence="14">
    <location>
        <begin position="114"/>
        <end position="392"/>
    </location>
</feature>
<comment type="similarity">
    <text evidence="2 13">Belongs to the FAH family.</text>
</comment>
<feature type="binding site" evidence="12">
    <location>
        <position position="192"/>
    </location>
    <ligand>
        <name>Ca(2+)</name>
        <dbReference type="ChEBI" id="CHEBI:29108"/>
    </ligand>
</feature>
<feature type="binding site" evidence="12">
    <location>
        <position position="244"/>
    </location>
    <ligand>
        <name>Mg(2+)</name>
        <dbReference type="ChEBI" id="CHEBI:18420"/>
    </ligand>
</feature>
<evidence type="ECO:0000259" key="15">
    <source>
        <dbReference type="Pfam" id="PF09298"/>
    </source>
</evidence>
<evidence type="ECO:0000256" key="10">
    <source>
        <dbReference type="PIRSR" id="PIRSR605959-1"/>
    </source>
</evidence>
<dbReference type="GO" id="GO:1902000">
    <property type="term" value="P:homogentisate catabolic process"/>
    <property type="evidence" value="ECO:0007669"/>
    <property type="project" value="TreeGrafter"/>
</dbReference>
<evidence type="ECO:0000256" key="5">
    <source>
        <dbReference type="ARBA" id="ARBA00022801"/>
    </source>
</evidence>
<dbReference type="GO" id="GO:0006572">
    <property type="term" value="P:L-tyrosine catabolic process"/>
    <property type="evidence" value="ECO:0007669"/>
    <property type="project" value="UniProtKB-UniRule"/>
</dbReference>
<dbReference type="Gene3D" id="2.30.30.230">
    <property type="entry name" value="Fumarylacetoacetase, N-terminal domain"/>
    <property type="match status" value="1"/>
</dbReference>
<dbReference type="Pfam" id="PF01557">
    <property type="entry name" value="FAA_hydrolase"/>
    <property type="match status" value="1"/>
</dbReference>
<evidence type="ECO:0000256" key="6">
    <source>
        <dbReference type="ARBA" id="ARBA00022837"/>
    </source>
</evidence>
<evidence type="ECO:0000256" key="13">
    <source>
        <dbReference type="RuleBase" id="RU366008"/>
    </source>
</evidence>
<dbReference type="PANTHER" id="PTHR43069:SF5">
    <property type="entry name" value="FUMARYLACETOACETASE"/>
    <property type="match status" value="1"/>
</dbReference>
<keyword evidence="9 13" id="KW-0585">Phenylalanine catabolism</keyword>
<feature type="binding site" evidence="12">
    <location>
        <position position="224"/>
    </location>
    <ligand>
        <name>Mg(2+)</name>
        <dbReference type="ChEBI" id="CHEBI:18420"/>
    </ligand>
</feature>
<evidence type="ECO:0000259" key="14">
    <source>
        <dbReference type="Pfam" id="PF01557"/>
    </source>
</evidence>
<dbReference type="AlphaFoldDB" id="A0A6A5Z2W1"/>
<evidence type="ECO:0000313" key="17">
    <source>
        <dbReference type="Proteomes" id="UP000799770"/>
    </source>
</evidence>
<dbReference type="NCBIfam" id="TIGR01266">
    <property type="entry name" value="fum_ac_acetase"/>
    <property type="match status" value="1"/>
</dbReference>
<dbReference type="Gene3D" id="3.90.850.10">
    <property type="entry name" value="Fumarylacetoacetase-like, C-terminal domain"/>
    <property type="match status" value="1"/>
</dbReference>
<gene>
    <name evidence="16" type="ORF">BDV96DRAFT_578282</name>
</gene>
<dbReference type="Proteomes" id="UP000799770">
    <property type="component" value="Unassembled WGS sequence"/>
</dbReference>
<dbReference type="InterPro" id="IPR005959">
    <property type="entry name" value="Fumarylacetoacetase"/>
</dbReference>
<evidence type="ECO:0000256" key="2">
    <source>
        <dbReference type="ARBA" id="ARBA00010211"/>
    </source>
</evidence>
<organism evidence="16 17">
    <name type="scientific">Lophiotrema nucula</name>
    <dbReference type="NCBI Taxonomy" id="690887"/>
    <lineage>
        <taxon>Eukaryota</taxon>
        <taxon>Fungi</taxon>
        <taxon>Dikarya</taxon>
        <taxon>Ascomycota</taxon>
        <taxon>Pezizomycotina</taxon>
        <taxon>Dothideomycetes</taxon>
        <taxon>Pleosporomycetidae</taxon>
        <taxon>Pleosporales</taxon>
        <taxon>Lophiotremataceae</taxon>
        <taxon>Lophiotrema</taxon>
    </lineage>
</organism>
<keyword evidence="17" id="KW-1185">Reference proteome</keyword>
<comment type="pathway">
    <text evidence="1 13">Amino-acid degradation; L-phenylalanine degradation; acetoacetate and fumarate from L-phenylalanine: step 6/6.</text>
</comment>
<dbReference type="InterPro" id="IPR036462">
    <property type="entry name" value="Fumarylacetoacetase_N_sf"/>
</dbReference>
<feature type="binding site" evidence="12">
    <location>
        <position position="224"/>
    </location>
    <ligand>
        <name>Ca(2+)</name>
        <dbReference type="ChEBI" id="CHEBI:29108"/>
    </ligand>
</feature>
<evidence type="ECO:0000256" key="8">
    <source>
        <dbReference type="ARBA" id="ARBA00022878"/>
    </source>
</evidence>
<feature type="binding site" evidence="12">
    <location>
        <position position="115"/>
    </location>
    <ligand>
        <name>Ca(2+)</name>
        <dbReference type="ChEBI" id="CHEBI:29108"/>
    </ligand>
</feature>
<dbReference type="EC" id="3.7.1.2" evidence="3 13"/>
<feature type="binding site" evidence="11">
    <location>
        <position position="231"/>
    </location>
    <ligand>
        <name>substrate</name>
    </ligand>
</feature>
<evidence type="ECO:0000256" key="4">
    <source>
        <dbReference type="ARBA" id="ARBA00022723"/>
    </source>
</evidence>
<dbReference type="UniPathway" id="UPA00139">
    <property type="reaction ID" value="UER00341"/>
</dbReference>
<dbReference type="SUPFAM" id="SSF56529">
    <property type="entry name" value="FAH"/>
    <property type="match status" value="1"/>
</dbReference>
<evidence type="ECO:0000256" key="9">
    <source>
        <dbReference type="ARBA" id="ARBA00023232"/>
    </source>
</evidence>
<dbReference type="InterPro" id="IPR015377">
    <property type="entry name" value="Fumarylacetoacetase_N"/>
</dbReference>
<evidence type="ECO:0000256" key="12">
    <source>
        <dbReference type="PIRSR" id="PIRSR605959-3"/>
    </source>
</evidence>
<dbReference type="GO" id="GO:0046872">
    <property type="term" value="F:metal ion binding"/>
    <property type="evidence" value="ECO:0007669"/>
    <property type="project" value="UniProtKB-UniRule"/>
</dbReference>
<dbReference type="OrthoDB" id="9971669at2759"/>
<evidence type="ECO:0000256" key="1">
    <source>
        <dbReference type="ARBA" id="ARBA00004782"/>
    </source>
</evidence>
<keyword evidence="6 12" id="KW-0106">Calcium</keyword>
<accession>A0A6A5Z2W1</accession>
<feature type="binding site" evidence="11">
    <location>
        <position position="339"/>
    </location>
    <ligand>
        <name>substrate</name>
    </ligand>
</feature>
<dbReference type="SUPFAM" id="SSF63433">
    <property type="entry name" value="Fumarylacetoacetate hydrolase, FAH, N-terminal domain"/>
    <property type="match status" value="1"/>
</dbReference>
<keyword evidence="7 12" id="KW-0460">Magnesium</keyword>
<dbReference type="GO" id="GO:0006559">
    <property type="term" value="P:L-phenylalanine catabolic process"/>
    <property type="evidence" value="ECO:0007669"/>
    <property type="project" value="UniProtKB-UniRule"/>
</dbReference>
<evidence type="ECO:0000256" key="11">
    <source>
        <dbReference type="PIRSR" id="PIRSR605959-2"/>
    </source>
</evidence>